<dbReference type="PANTHER" id="PTHR11527">
    <property type="entry name" value="HEAT-SHOCK PROTEIN 20 FAMILY MEMBER"/>
    <property type="match status" value="1"/>
</dbReference>
<dbReference type="InterPro" id="IPR031107">
    <property type="entry name" value="Small_HSP"/>
</dbReference>
<feature type="domain" description="SHSP" evidence="3">
    <location>
        <begin position="32"/>
        <end position="147"/>
    </location>
</feature>
<comment type="caution">
    <text evidence="4">The sequence shown here is derived from an EMBL/GenBank/DDBJ whole genome shotgun (WGS) entry which is preliminary data.</text>
</comment>
<protein>
    <submittedName>
        <fullName evidence="4">Hsp20/alpha crystallin family protein</fullName>
    </submittedName>
</protein>
<proteinExistence type="inferred from homology"/>
<evidence type="ECO:0000313" key="5">
    <source>
        <dbReference type="Proteomes" id="UP001519887"/>
    </source>
</evidence>
<keyword evidence="5" id="KW-1185">Reference proteome</keyword>
<comment type="similarity">
    <text evidence="1 2">Belongs to the small heat shock protein (HSP20) family.</text>
</comment>
<organism evidence="4 5">
    <name type="scientific">Paenibacillus sepulcri</name>
    <dbReference type="NCBI Taxonomy" id="359917"/>
    <lineage>
        <taxon>Bacteria</taxon>
        <taxon>Bacillati</taxon>
        <taxon>Bacillota</taxon>
        <taxon>Bacilli</taxon>
        <taxon>Bacillales</taxon>
        <taxon>Paenibacillaceae</taxon>
        <taxon>Paenibacillus</taxon>
    </lineage>
</organism>
<dbReference type="Proteomes" id="UP001519887">
    <property type="component" value="Unassembled WGS sequence"/>
</dbReference>
<dbReference type="SUPFAM" id="SSF49764">
    <property type="entry name" value="HSP20-like chaperones"/>
    <property type="match status" value="1"/>
</dbReference>
<evidence type="ECO:0000313" key="4">
    <source>
        <dbReference type="EMBL" id="MBW7455988.1"/>
    </source>
</evidence>
<dbReference type="Gene3D" id="2.60.40.790">
    <property type="match status" value="1"/>
</dbReference>
<name>A0ABS7C510_9BACL</name>
<dbReference type="InterPro" id="IPR008978">
    <property type="entry name" value="HSP20-like_chaperone"/>
</dbReference>
<sequence length="147" mass="17531">MLDLVPFRKRNEDVSRSLMKSFHDIFNEDFFAPMRSNTHPFRTDIHEREDAFLIESELPGFSKADIDISYSNHYLTIKASRNQEQNVDGEDHQVIRRERYYGEFVRRFYVENIKDDQISASFENGILKLEIPKKEKAQSVKKRIEIQ</sequence>
<dbReference type="PROSITE" id="PS01031">
    <property type="entry name" value="SHSP"/>
    <property type="match status" value="1"/>
</dbReference>
<evidence type="ECO:0000259" key="3">
    <source>
        <dbReference type="PROSITE" id="PS01031"/>
    </source>
</evidence>
<evidence type="ECO:0000256" key="2">
    <source>
        <dbReference type="RuleBase" id="RU003616"/>
    </source>
</evidence>
<gene>
    <name evidence="4" type="ORF">K0U00_18325</name>
</gene>
<accession>A0ABS7C510</accession>
<dbReference type="CDD" id="cd06471">
    <property type="entry name" value="ACD_LpsHSP_like"/>
    <property type="match status" value="1"/>
</dbReference>
<evidence type="ECO:0000256" key="1">
    <source>
        <dbReference type="PROSITE-ProRule" id="PRU00285"/>
    </source>
</evidence>
<dbReference type="Pfam" id="PF00011">
    <property type="entry name" value="HSP20"/>
    <property type="match status" value="1"/>
</dbReference>
<dbReference type="RefSeq" id="WP_210040413.1">
    <property type="nucleotide sequence ID" value="NZ_JBHLVU010000021.1"/>
</dbReference>
<dbReference type="EMBL" id="JAHZIK010000473">
    <property type="protein sequence ID" value="MBW7455988.1"/>
    <property type="molecule type" value="Genomic_DNA"/>
</dbReference>
<reference evidence="4 5" key="1">
    <citation type="submission" date="2021-07" db="EMBL/GenBank/DDBJ databases">
        <title>Paenibacillus radiodurans sp. nov., isolated from the southeastern edge of Tengger Desert.</title>
        <authorList>
            <person name="Zhang G."/>
        </authorList>
    </citation>
    <scope>NUCLEOTIDE SEQUENCE [LARGE SCALE GENOMIC DNA]</scope>
    <source>
        <strain evidence="4 5">CCM 7311</strain>
    </source>
</reference>
<dbReference type="InterPro" id="IPR002068">
    <property type="entry name" value="A-crystallin/Hsp20_dom"/>
</dbReference>